<keyword evidence="11" id="KW-0812">Transmembrane</keyword>
<evidence type="ECO:0000313" key="13">
    <source>
        <dbReference type="EMBL" id="ADO68577.1"/>
    </source>
</evidence>
<dbReference type="eggNOG" id="COG4191">
    <property type="taxonomic scope" value="Bacteria"/>
</dbReference>
<evidence type="ECO:0000256" key="5">
    <source>
        <dbReference type="ARBA" id="ARBA00022553"/>
    </source>
</evidence>
<keyword evidence="5" id="KW-0597">Phosphoprotein</keyword>
<dbReference type="InterPro" id="IPR003661">
    <property type="entry name" value="HisK_dim/P_dom"/>
</dbReference>
<dbReference type="Pfam" id="PF00512">
    <property type="entry name" value="HisKA"/>
    <property type="match status" value="1"/>
</dbReference>
<dbReference type="STRING" id="378806.STAUR_0773"/>
<gene>
    <name evidence="13" type="ordered locus">STAUR_0773</name>
</gene>
<proteinExistence type="predicted"/>
<evidence type="ECO:0000259" key="12">
    <source>
        <dbReference type="PROSITE" id="PS50109"/>
    </source>
</evidence>
<evidence type="ECO:0000256" key="9">
    <source>
        <dbReference type="ARBA" id="ARBA00022840"/>
    </source>
</evidence>
<evidence type="ECO:0000256" key="2">
    <source>
        <dbReference type="ARBA" id="ARBA00004651"/>
    </source>
</evidence>
<evidence type="ECO:0000256" key="6">
    <source>
        <dbReference type="ARBA" id="ARBA00022679"/>
    </source>
</evidence>
<keyword evidence="4" id="KW-1003">Cell membrane</keyword>
<dbReference type="Pfam" id="PF02518">
    <property type="entry name" value="HATPase_c"/>
    <property type="match status" value="1"/>
</dbReference>
<feature type="transmembrane region" description="Helical" evidence="11">
    <location>
        <begin position="131"/>
        <end position="149"/>
    </location>
</feature>
<dbReference type="KEGG" id="sur:STAUR_0773"/>
<dbReference type="AlphaFoldDB" id="E3FY40"/>
<organism evidence="13 14">
    <name type="scientific">Stigmatella aurantiaca (strain DW4/3-1)</name>
    <dbReference type="NCBI Taxonomy" id="378806"/>
    <lineage>
        <taxon>Bacteria</taxon>
        <taxon>Pseudomonadati</taxon>
        <taxon>Myxococcota</taxon>
        <taxon>Myxococcia</taxon>
        <taxon>Myxococcales</taxon>
        <taxon>Cystobacterineae</taxon>
        <taxon>Archangiaceae</taxon>
        <taxon>Stigmatella</taxon>
    </lineage>
</organism>
<sequence length="457" mass="49904">MLTSPASANIQQVRQEGLSRLFGSFVGARLAFTPLVMLLPLWVVLTDDVLWRRLVMAGVCICLAALSWVELQRFQRHGLRPWAVPLNLGLSVCLQLVVIVMTGGVESPMLPVLLPMAVLVAVILRPGQPRALALIGQFVVLWGLVLIQSTSRFNDLLPQAFQQAPELQHSQTHLFVRMGLMTVLLLVSFQIGTRLRGIYDAMLHQALTARDETLWNYTENLQRLTTMTGEIAHELKNPLGSIKGLAALVSKDVEGKSAERMQVLRQEINRMQDILDEFLNFSRPLGPLTQEQVSLRELCENVLMLHEGVAAERRLTLRLHPGPEIAACCDARKVKQVLINLLQNALDASPPGQEVCIEVAPLGSTQVRVSVLDRGPGLTGESVERLFQAGVTTKPQGSGLGLPIARSLARQHGGDLSLHPREGGGCHAMMALPLTQQPPALPLNGSVPAPAPEVRAE</sequence>
<comment type="subcellular location">
    <subcellularLocation>
        <location evidence="2">Cell membrane</location>
        <topology evidence="2">Multi-pass membrane protein</topology>
    </subcellularLocation>
</comment>
<dbReference type="PANTHER" id="PTHR44936">
    <property type="entry name" value="SENSOR PROTEIN CREC"/>
    <property type="match status" value="1"/>
</dbReference>
<dbReference type="InterPro" id="IPR004358">
    <property type="entry name" value="Sig_transdc_His_kin-like_C"/>
</dbReference>
<dbReference type="GO" id="GO:0005524">
    <property type="term" value="F:ATP binding"/>
    <property type="evidence" value="ECO:0007669"/>
    <property type="project" value="UniProtKB-KW"/>
</dbReference>
<keyword evidence="14" id="KW-1185">Reference proteome</keyword>
<evidence type="ECO:0000256" key="1">
    <source>
        <dbReference type="ARBA" id="ARBA00000085"/>
    </source>
</evidence>
<feature type="transmembrane region" description="Helical" evidence="11">
    <location>
        <begin position="50"/>
        <end position="69"/>
    </location>
</feature>
<comment type="catalytic activity">
    <reaction evidence="1">
        <text>ATP + protein L-histidine = ADP + protein N-phospho-L-histidine.</text>
        <dbReference type="EC" id="2.7.13.3"/>
    </reaction>
</comment>
<keyword evidence="9" id="KW-0067">ATP-binding</keyword>
<keyword evidence="11" id="KW-0472">Membrane</keyword>
<dbReference type="Proteomes" id="UP000001351">
    <property type="component" value="Chromosome"/>
</dbReference>
<dbReference type="SUPFAM" id="SSF55874">
    <property type="entry name" value="ATPase domain of HSP90 chaperone/DNA topoisomerase II/histidine kinase"/>
    <property type="match status" value="1"/>
</dbReference>
<evidence type="ECO:0000256" key="3">
    <source>
        <dbReference type="ARBA" id="ARBA00012438"/>
    </source>
</evidence>
<dbReference type="GO" id="GO:0000155">
    <property type="term" value="F:phosphorelay sensor kinase activity"/>
    <property type="evidence" value="ECO:0007669"/>
    <property type="project" value="InterPro"/>
</dbReference>
<dbReference type="OrthoDB" id="5486339at2"/>
<dbReference type="RefSeq" id="WP_013374336.1">
    <property type="nucleotide sequence ID" value="NC_014623.1"/>
</dbReference>
<dbReference type="InterPro" id="IPR036097">
    <property type="entry name" value="HisK_dim/P_sf"/>
</dbReference>
<dbReference type="CDD" id="cd00075">
    <property type="entry name" value="HATPase"/>
    <property type="match status" value="1"/>
</dbReference>
<evidence type="ECO:0000256" key="10">
    <source>
        <dbReference type="SAM" id="MobiDB-lite"/>
    </source>
</evidence>
<feature type="transmembrane region" description="Helical" evidence="11">
    <location>
        <begin position="81"/>
        <end position="102"/>
    </location>
</feature>
<keyword evidence="7" id="KW-0547">Nucleotide-binding</keyword>
<dbReference type="SUPFAM" id="SSF47384">
    <property type="entry name" value="Homodimeric domain of signal transducing histidine kinase"/>
    <property type="match status" value="1"/>
</dbReference>
<dbReference type="CDD" id="cd00082">
    <property type="entry name" value="HisKA"/>
    <property type="match status" value="1"/>
</dbReference>
<evidence type="ECO:0000256" key="7">
    <source>
        <dbReference type="ARBA" id="ARBA00022741"/>
    </source>
</evidence>
<feature type="transmembrane region" description="Helical" evidence="11">
    <location>
        <begin position="21"/>
        <end position="44"/>
    </location>
</feature>
<dbReference type="HOGENOM" id="CLU_623548_0_0_7"/>
<reference evidence="13 14" key="1">
    <citation type="journal article" date="2011" name="Mol. Biol. Evol.">
        <title>Comparative genomic analysis of fruiting body formation in Myxococcales.</title>
        <authorList>
            <person name="Huntley S."/>
            <person name="Hamann N."/>
            <person name="Wegener-Feldbrugge S."/>
            <person name="Treuner-Lange A."/>
            <person name="Kube M."/>
            <person name="Reinhardt R."/>
            <person name="Klages S."/>
            <person name="Muller R."/>
            <person name="Ronning C.M."/>
            <person name="Nierman W.C."/>
            <person name="Sogaard-Andersen L."/>
        </authorList>
    </citation>
    <scope>NUCLEOTIDE SEQUENCE [LARGE SCALE GENOMIC DNA]</scope>
    <source>
        <strain evidence="13 14">DW4/3-1</strain>
    </source>
</reference>
<dbReference type="PROSITE" id="PS50109">
    <property type="entry name" value="HIS_KIN"/>
    <property type="match status" value="1"/>
</dbReference>
<keyword evidence="11" id="KW-1133">Transmembrane helix</keyword>
<keyword evidence="8" id="KW-0418">Kinase</keyword>
<dbReference type="InterPro" id="IPR050980">
    <property type="entry name" value="2C_sensor_his_kinase"/>
</dbReference>
<dbReference type="InterPro" id="IPR003594">
    <property type="entry name" value="HATPase_dom"/>
</dbReference>
<dbReference type="SMART" id="SM00388">
    <property type="entry name" value="HisKA"/>
    <property type="match status" value="1"/>
</dbReference>
<dbReference type="Gene3D" id="3.30.565.10">
    <property type="entry name" value="Histidine kinase-like ATPase, C-terminal domain"/>
    <property type="match status" value="1"/>
</dbReference>
<feature type="transmembrane region" description="Helical" evidence="11">
    <location>
        <begin position="174"/>
        <end position="192"/>
    </location>
</feature>
<dbReference type="EMBL" id="CP002271">
    <property type="protein sequence ID" value="ADO68577.1"/>
    <property type="molecule type" value="Genomic_DNA"/>
</dbReference>
<feature type="region of interest" description="Disordered" evidence="10">
    <location>
        <begin position="437"/>
        <end position="457"/>
    </location>
</feature>
<evidence type="ECO:0000313" key="14">
    <source>
        <dbReference type="Proteomes" id="UP000001351"/>
    </source>
</evidence>
<dbReference type="Gene3D" id="1.10.287.130">
    <property type="match status" value="1"/>
</dbReference>
<accession>E3FY40</accession>
<dbReference type="PANTHER" id="PTHR44936:SF10">
    <property type="entry name" value="SENSOR PROTEIN RSTB"/>
    <property type="match status" value="1"/>
</dbReference>
<feature type="domain" description="Histidine kinase" evidence="12">
    <location>
        <begin position="230"/>
        <end position="436"/>
    </location>
</feature>
<dbReference type="EC" id="2.7.13.3" evidence="3"/>
<evidence type="ECO:0000256" key="4">
    <source>
        <dbReference type="ARBA" id="ARBA00022475"/>
    </source>
</evidence>
<dbReference type="GO" id="GO:0005886">
    <property type="term" value="C:plasma membrane"/>
    <property type="evidence" value="ECO:0007669"/>
    <property type="project" value="UniProtKB-SubCell"/>
</dbReference>
<evidence type="ECO:0000256" key="8">
    <source>
        <dbReference type="ARBA" id="ARBA00022777"/>
    </source>
</evidence>
<keyword evidence="6" id="KW-0808">Transferase</keyword>
<protein>
    <recommendedName>
        <fullName evidence="3">histidine kinase</fullName>
        <ecNumber evidence="3">2.7.13.3</ecNumber>
    </recommendedName>
</protein>
<dbReference type="InterPro" id="IPR005467">
    <property type="entry name" value="His_kinase_dom"/>
</dbReference>
<dbReference type="PRINTS" id="PR00344">
    <property type="entry name" value="BCTRLSENSOR"/>
</dbReference>
<dbReference type="InterPro" id="IPR036890">
    <property type="entry name" value="HATPase_C_sf"/>
</dbReference>
<evidence type="ECO:0000256" key="11">
    <source>
        <dbReference type="SAM" id="Phobius"/>
    </source>
</evidence>
<name>E3FY40_STIAD</name>
<dbReference type="SMART" id="SM00387">
    <property type="entry name" value="HATPase_c"/>
    <property type="match status" value="1"/>
</dbReference>